<comment type="caution">
    <text evidence="2">The sequence shown here is derived from an EMBL/GenBank/DDBJ whole genome shotgun (WGS) entry which is preliminary data.</text>
</comment>
<dbReference type="Proteomes" id="UP000193922">
    <property type="component" value="Unassembled WGS sequence"/>
</dbReference>
<keyword evidence="3" id="KW-1185">Reference proteome</keyword>
<organism evidence="2 3">
    <name type="scientific">Linderina pennispora</name>
    <dbReference type="NCBI Taxonomy" id="61395"/>
    <lineage>
        <taxon>Eukaryota</taxon>
        <taxon>Fungi</taxon>
        <taxon>Fungi incertae sedis</taxon>
        <taxon>Zoopagomycota</taxon>
        <taxon>Kickxellomycotina</taxon>
        <taxon>Kickxellomycetes</taxon>
        <taxon>Kickxellales</taxon>
        <taxon>Kickxellaceae</taxon>
        <taxon>Linderina</taxon>
    </lineage>
</organism>
<proteinExistence type="predicted"/>
<evidence type="ECO:0000313" key="3">
    <source>
        <dbReference type="Proteomes" id="UP000193922"/>
    </source>
</evidence>
<reference evidence="2 3" key="1">
    <citation type="submission" date="2016-07" db="EMBL/GenBank/DDBJ databases">
        <title>Pervasive Adenine N6-methylation of Active Genes in Fungi.</title>
        <authorList>
            <consortium name="DOE Joint Genome Institute"/>
            <person name="Mondo S.J."/>
            <person name="Dannebaum R.O."/>
            <person name="Kuo R.C."/>
            <person name="Labutti K."/>
            <person name="Haridas S."/>
            <person name="Kuo A."/>
            <person name="Salamov A."/>
            <person name="Ahrendt S.R."/>
            <person name="Lipzen A."/>
            <person name="Sullivan W."/>
            <person name="Andreopoulos W.B."/>
            <person name="Clum A."/>
            <person name="Lindquist E."/>
            <person name="Daum C."/>
            <person name="Ramamoorthy G.K."/>
            <person name="Gryganskyi A."/>
            <person name="Culley D."/>
            <person name="Magnuson J.K."/>
            <person name="James T.Y."/>
            <person name="O'Malley M.A."/>
            <person name="Stajich J.E."/>
            <person name="Spatafora J.W."/>
            <person name="Visel A."/>
            <person name="Grigoriev I.V."/>
        </authorList>
    </citation>
    <scope>NUCLEOTIDE SEQUENCE [LARGE SCALE GENOMIC DNA]</scope>
    <source>
        <strain evidence="2 3">ATCC 12442</strain>
    </source>
</reference>
<feature type="compositionally biased region" description="Basic and acidic residues" evidence="1">
    <location>
        <begin position="1"/>
        <end position="13"/>
    </location>
</feature>
<evidence type="ECO:0000256" key="1">
    <source>
        <dbReference type="SAM" id="MobiDB-lite"/>
    </source>
</evidence>
<accession>A0A1Y1WAV0</accession>
<feature type="region of interest" description="Disordered" evidence="1">
    <location>
        <begin position="1"/>
        <end position="36"/>
    </location>
</feature>
<protein>
    <submittedName>
        <fullName evidence="2">Uncharacterized protein</fullName>
    </submittedName>
</protein>
<name>A0A1Y1WAV0_9FUNG</name>
<dbReference type="AlphaFoldDB" id="A0A1Y1WAV0"/>
<dbReference type="RefSeq" id="XP_040744027.1">
    <property type="nucleotide sequence ID" value="XM_040887168.1"/>
</dbReference>
<dbReference type="GeneID" id="63803816"/>
<dbReference type="EMBL" id="MCFD01000005">
    <property type="protein sequence ID" value="ORX70448.1"/>
    <property type="molecule type" value="Genomic_DNA"/>
</dbReference>
<sequence length="92" mass="10314">MRIADDDTDRKDQPGNTPHLEGISRSPTEGKGPRSLSDWWQLSAYRSIFVDRLMGVFELTTRGYTRLCGVTELNTPNNPKERVPALLTAVPV</sequence>
<feature type="non-terminal residue" evidence="2">
    <location>
        <position position="92"/>
    </location>
</feature>
<dbReference type="OrthoDB" id="270318at2759"/>
<evidence type="ECO:0000313" key="2">
    <source>
        <dbReference type="EMBL" id="ORX70448.1"/>
    </source>
</evidence>
<gene>
    <name evidence="2" type="ORF">DL89DRAFT_266669</name>
</gene>